<evidence type="ECO:0000256" key="1">
    <source>
        <dbReference type="SAM" id="MobiDB-lite"/>
    </source>
</evidence>
<reference evidence="2 3" key="1">
    <citation type="submission" date="2019-07" db="EMBL/GenBank/DDBJ databases">
        <title>Whole genome shotgun sequence of Kocuria turfanensis NBRC 107627.</title>
        <authorList>
            <person name="Hosoyama A."/>
            <person name="Uohara A."/>
            <person name="Ohji S."/>
            <person name="Ichikawa N."/>
        </authorList>
    </citation>
    <scope>NUCLEOTIDE SEQUENCE [LARGE SCALE GENOMIC DNA]</scope>
    <source>
        <strain evidence="2 3">NBRC 107627</strain>
    </source>
</reference>
<dbReference type="RefSeq" id="WP_062735776.1">
    <property type="nucleotide sequence ID" value="NZ_BJZS01000048.1"/>
</dbReference>
<proteinExistence type="predicted"/>
<dbReference type="EMBL" id="BJZS01000048">
    <property type="protein sequence ID" value="GEO95556.1"/>
    <property type="molecule type" value="Genomic_DNA"/>
</dbReference>
<accession>A0A512ICX6</accession>
<keyword evidence="3" id="KW-1185">Reference proteome</keyword>
<sequence length="112" mass="11251">MSTRAESVPDAPRTAPDPGRHPALRIGPRTPAGFALCAALLEHPVPQTGATGGLASGAAATTDGHVGQGIYRGLHALLPEGVRGDVALHPVAVASPGARVAADALRGRRWTG</sequence>
<gene>
    <name evidence="2" type="ORF">KTU01_16790</name>
</gene>
<dbReference type="AlphaFoldDB" id="A0A512ICX6"/>
<protein>
    <submittedName>
        <fullName evidence="2">Uncharacterized protein</fullName>
    </submittedName>
</protein>
<comment type="caution">
    <text evidence="2">The sequence shown here is derived from an EMBL/GenBank/DDBJ whole genome shotgun (WGS) entry which is preliminary data.</text>
</comment>
<feature type="region of interest" description="Disordered" evidence="1">
    <location>
        <begin position="1"/>
        <end position="27"/>
    </location>
</feature>
<name>A0A512ICX6_9MICC</name>
<dbReference type="STRING" id="388357.GCA_001580365_02193"/>
<evidence type="ECO:0000313" key="3">
    <source>
        <dbReference type="Proteomes" id="UP000321103"/>
    </source>
</evidence>
<organism evidence="2 3">
    <name type="scientific">Kocuria turfanensis</name>
    <dbReference type="NCBI Taxonomy" id="388357"/>
    <lineage>
        <taxon>Bacteria</taxon>
        <taxon>Bacillati</taxon>
        <taxon>Actinomycetota</taxon>
        <taxon>Actinomycetes</taxon>
        <taxon>Micrococcales</taxon>
        <taxon>Micrococcaceae</taxon>
        <taxon>Kocuria</taxon>
    </lineage>
</organism>
<dbReference type="Proteomes" id="UP000321103">
    <property type="component" value="Unassembled WGS sequence"/>
</dbReference>
<evidence type="ECO:0000313" key="2">
    <source>
        <dbReference type="EMBL" id="GEO95556.1"/>
    </source>
</evidence>